<keyword evidence="2" id="KW-1185">Reference proteome</keyword>
<accession>A0ABW7LVA0</accession>
<name>A0ABW7LVA0_9PSED</name>
<comment type="caution">
    <text evidence="1">The sequence shown here is derived from an EMBL/GenBank/DDBJ whole genome shotgun (WGS) entry which is preliminary data.</text>
</comment>
<evidence type="ECO:0000313" key="2">
    <source>
        <dbReference type="Proteomes" id="UP001609821"/>
    </source>
</evidence>
<proteinExistence type="predicted"/>
<protein>
    <submittedName>
        <fullName evidence="1">Uncharacterized protein</fullName>
    </submittedName>
</protein>
<organism evidence="1 2">
    <name type="scientific">Pseudomonas kulmbachensis</name>
    <dbReference type="NCBI Taxonomy" id="3043408"/>
    <lineage>
        <taxon>Bacteria</taxon>
        <taxon>Pseudomonadati</taxon>
        <taxon>Pseudomonadota</taxon>
        <taxon>Gammaproteobacteria</taxon>
        <taxon>Pseudomonadales</taxon>
        <taxon>Pseudomonadaceae</taxon>
        <taxon>Pseudomonas</taxon>
    </lineage>
</organism>
<gene>
    <name evidence="1" type="ORF">ACHMWK_06520</name>
</gene>
<dbReference type="RefSeq" id="WP_395246798.1">
    <property type="nucleotide sequence ID" value="NZ_JBINXA010000015.1"/>
</dbReference>
<reference evidence="1 2" key="1">
    <citation type="submission" date="2024-10" db="EMBL/GenBank/DDBJ databases">
        <title>Aeromonas and Pseudomonas from the Cagarras Archipelago, Rio de Janeiro, Brazil.</title>
        <authorList>
            <person name="Canellas A.L.B."/>
            <person name="Laport M.S."/>
        </authorList>
    </citation>
    <scope>NUCLEOTIDE SEQUENCE [LARGE SCALE GENOMIC DNA]</scope>
    <source>
        <strain evidence="1 2">CPF-4</strain>
    </source>
</reference>
<dbReference type="EMBL" id="JBINXB010000005">
    <property type="protein sequence ID" value="MFH6565620.1"/>
    <property type="molecule type" value="Genomic_DNA"/>
</dbReference>
<sequence>MVHLIIFFGDGYTYNLCDQDTTSLLAVNTLVKNREATINPESTAYFLPVMA</sequence>
<evidence type="ECO:0000313" key="1">
    <source>
        <dbReference type="EMBL" id="MFH6565620.1"/>
    </source>
</evidence>
<dbReference type="Proteomes" id="UP001609821">
    <property type="component" value="Unassembled WGS sequence"/>
</dbReference>